<evidence type="ECO:0000256" key="3">
    <source>
        <dbReference type="ARBA" id="ARBA00022475"/>
    </source>
</evidence>
<dbReference type="SUPFAM" id="SSF103481">
    <property type="entry name" value="Multidrug resistance efflux transporter EmrE"/>
    <property type="match status" value="1"/>
</dbReference>
<dbReference type="Gene3D" id="1.10.3730.20">
    <property type="match status" value="1"/>
</dbReference>
<gene>
    <name evidence="9" type="ORF">EV379_0332</name>
</gene>
<keyword evidence="2" id="KW-0813">Transport</keyword>
<proteinExistence type="inferred from homology"/>
<organism evidence="9 10">
    <name type="scientific">Microterricola gilva</name>
    <dbReference type="NCBI Taxonomy" id="393267"/>
    <lineage>
        <taxon>Bacteria</taxon>
        <taxon>Bacillati</taxon>
        <taxon>Actinomycetota</taxon>
        <taxon>Actinomycetes</taxon>
        <taxon>Micrococcales</taxon>
        <taxon>Microbacteriaceae</taxon>
        <taxon>Microterricola</taxon>
    </lineage>
</organism>
<comment type="similarity">
    <text evidence="7">Belongs to the drug/metabolite transporter (DMT) superfamily. Small multidrug resistance (SMR) (TC 2.A.7.1) family.</text>
</comment>
<evidence type="ECO:0000256" key="4">
    <source>
        <dbReference type="ARBA" id="ARBA00022692"/>
    </source>
</evidence>
<comment type="caution">
    <text evidence="9">The sequence shown here is derived from an EMBL/GenBank/DDBJ whole genome shotgun (WGS) entry which is preliminary data.</text>
</comment>
<dbReference type="Proteomes" id="UP000291483">
    <property type="component" value="Unassembled WGS sequence"/>
</dbReference>
<reference evidence="9 10" key="1">
    <citation type="submission" date="2019-02" db="EMBL/GenBank/DDBJ databases">
        <title>Sequencing the genomes of 1000 actinobacteria strains.</title>
        <authorList>
            <person name="Klenk H.-P."/>
        </authorList>
    </citation>
    <scope>NUCLEOTIDE SEQUENCE [LARGE SCALE GENOMIC DNA]</scope>
    <source>
        <strain evidence="9 10">DSM 18319</strain>
    </source>
</reference>
<keyword evidence="4 7" id="KW-0812">Transmembrane</keyword>
<dbReference type="PANTHER" id="PTHR30561">
    <property type="entry name" value="SMR FAMILY PROTON-DEPENDENT DRUG EFFLUX TRANSPORTER SUGE"/>
    <property type="match status" value="1"/>
</dbReference>
<feature type="transmembrane region" description="Helical" evidence="8">
    <location>
        <begin position="57"/>
        <end position="79"/>
    </location>
</feature>
<feature type="transmembrane region" description="Helical" evidence="8">
    <location>
        <begin position="31"/>
        <end position="50"/>
    </location>
</feature>
<dbReference type="GO" id="GO:0005886">
    <property type="term" value="C:plasma membrane"/>
    <property type="evidence" value="ECO:0007669"/>
    <property type="project" value="UniProtKB-SubCell"/>
</dbReference>
<evidence type="ECO:0000256" key="6">
    <source>
        <dbReference type="ARBA" id="ARBA00023136"/>
    </source>
</evidence>
<feature type="transmembrane region" description="Helical" evidence="8">
    <location>
        <begin position="85"/>
        <end position="104"/>
    </location>
</feature>
<dbReference type="InterPro" id="IPR000390">
    <property type="entry name" value="Small_drug/metabolite_transptr"/>
</dbReference>
<sequence length="121" mass="12327">MSRAWFALGVAIAVEVAATLALKAALSNPAWYVLVVVGYTSALVLLAVCLRLGLPVGVAYGIWGASGVALTAVLSAVIFGDPLTPVMGIGIILIIGGVLLVEVGSQRAIAARERENEQVAA</sequence>
<dbReference type="AlphaFoldDB" id="A0A4Q8AJR5"/>
<evidence type="ECO:0000256" key="7">
    <source>
        <dbReference type="RuleBase" id="RU003942"/>
    </source>
</evidence>
<evidence type="ECO:0000256" key="2">
    <source>
        <dbReference type="ARBA" id="ARBA00022448"/>
    </source>
</evidence>
<accession>A0A4Q8AJR5</accession>
<keyword evidence="5 8" id="KW-1133">Transmembrane helix</keyword>
<evidence type="ECO:0000313" key="10">
    <source>
        <dbReference type="Proteomes" id="UP000291483"/>
    </source>
</evidence>
<evidence type="ECO:0000256" key="8">
    <source>
        <dbReference type="SAM" id="Phobius"/>
    </source>
</evidence>
<protein>
    <submittedName>
        <fullName evidence="9">Small multidrug resistance pump</fullName>
    </submittedName>
</protein>
<dbReference type="RefSeq" id="WP_242616185.1">
    <property type="nucleotide sequence ID" value="NZ_SHLC01000001.1"/>
</dbReference>
<name>A0A4Q8AJR5_9MICO</name>
<dbReference type="InterPro" id="IPR045324">
    <property type="entry name" value="Small_multidrug_res"/>
</dbReference>
<evidence type="ECO:0000313" key="9">
    <source>
        <dbReference type="EMBL" id="RZU64039.1"/>
    </source>
</evidence>
<keyword evidence="6 8" id="KW-0472">Membrane</keyword>
<evidence type="ECO:0000256" key="1">
    <source>
        <dbReference type="ARBA" id="ARBA00004651"/>
    </source>
</evidence>
<keyword evidence="3" id="KW-1003">Cell membrane</keyword>
<dbReference type="PANTHER" id="PTHR30561:SF1">
    <property type="entry name" value="MULTIDRUG TRANSPORTER EMRE"/>
    <property type="match status" value="1"/>
</dbReference>
<evidence type="ECO:0000256" key="5">
    <source>
        <dbReference type="ARBA" id="ARBA00022989"/>
    </source>
</evidence>
<comment type="subcellular location">
    <subcellularLocation>
        <location evidence="1 7">Cell membrane</location>
        <topology evidence="1 7">Multi-pass membrane protein</topology>
    </subcellularLocation>
</comment>
<dbReference type="InterPro" id="IPR037185">
    <property type="entry name" value="EmrE-like"/>
</dbReference>
<dbReference type="GO" id="GO:0022857">
    <property type="term" value="F:transmembrane transporter activity"/>
    <property type="evidence" value="ECO:0007669"/>
    <property type="project" value="InterPro"/>
</dbReference>
<dbReference type="EMBL" id="SHLC01000001">
    <property type="protein sequence ID" value="RZU64039.1"/>
    <property type="molecule type" value="Genomic_DNA"/>
</dbReference>
<dbReference type="Pfam" id="PF00893">
    <property type="entry name" value="Multi_Drug_Res"/>
    <property type="match status" value="1"/>
</dbReference>
<keyword evidence="10" id="KW-1185">Reference proteome</keyword>